<evidence type="ECO:0000313" key="3">
    <source>
        <dbReference type="Proteomes" id="UP000324222"/>
    </source>
</evidence>
<organism evidence="2 3">
    <name type="scientific">Portunus trituberculatus</name>
    <name type="common">Swimming crab</name>
    <name type="synonym">Neptunus trituberculatus</name>
    <dbReference type="NCBI Taxonomy" id="210409"/>
    <lineage>
        <taxon>Eukaryota</taxon>
        <taxon>Metazoa</taxon>
        <taxon>Ecdysozoa</taxon>
        <taxon>Arthropoda</taxon>
        <taxon>Crustacea</taxon>
        <taxon>Multicrustacea</taxon>
        <taxon>Malacostraca</taxon>
        <taxon>Eumalacostraca</taxon>
        <taxon>Eucarida</taxon>
        <taxon>Decapoda</taxon>
        <taxon>Pleocyemata</taxon>
        <taxon>Brachyura</taxon>
        <taxon>Eubrachyura</taxon>
        <taxon>Portunoidea</taxon>
        <taxon>Portunidae</taxon>
        <taxon>Portuninae</taxon>
        <taxon>Portunus</taxon>
    </lineage>
</organism>
<sequence>MHASCTLFRTFTTSSSSEQQRGGARPDRLTTVQIYLDREIDYGAITAWARPDRGERGEP</sequence>
<keyword evidence="3" id="KW-1185">Reference proteome</keyword>
<dbReference type="Proteomes" id="UP000324222">
    <property type="component" value="Unassembled WGS sequence"/>
</dbReference>
<gene>
    <name evidence="2" type="ORF">E2C01_024200</name>
</gene>
<comment type="caution">
    <text evidence="2">The sequence shown here is derived from an EMBL/GenBank/DDBJ whole genome shotgun (WGS) entry which is preliminary data.</text>
</comment>
<evidence type="ECO:0000256" key="1">
    <source>
        <dbReference type="SAM" id="MobiDB-lite"/>
    </source>
</evidence>
<accession>A0A5B7EBG1</accession>
<dbReference type="AlphaFoldDB" id="A0A5B7EBG1"/>
<feature type="region of interest" description="Disordered" evidence="1">
    <location>
        <begin position="1"/>
        <end position="28"/>
    </location>
</feature>
<feature type="compositionally biased region" description="Low complexity" evidence="1">
    <location>
        <begin position="1"/>
        <end position="17"/>
    </location>
</feature>
<reference evidence="2 3" key="1">
    <citation type="submission" date="2019-05" db="EMBL/GenBank/DDBJ databases">
        <title>Another draft genome of Portunus trituberculatus and its Hox gene families provides insights of decapod evolution.</title>
        <authorList>
            <person name="Jeong J.-H."/>
            <person name="Song I."/>
            <person name="Kim S."/>
            <person name="Choi T."/>
            <person name="Kim D."/>
            <person name="Ryu S."/>
            <person name="Kim W."/>
        </authorList>
    </citation>
    <scope>NUCLEOTIDE SEQUENCE [LARGE SCALE GENOMIC DNA]</scope>
    <source>
        <tissue evidence="2">Muscle</tissue>
    </source>
</reference>
<name>A0A5B7EBG1_PORTR</name>
<protein>
    <submittedName>
        <fullName evidence="2">Uncharacterized protein</fullName>
    </submittedName>
</protein>
<proteinExistence type="predicted"/>
<dbReference type="EMBL" id="VSRR010002339">
    <property type="protein sequence ID" value="MPC30928.1"/>
    <property type="molecule type" value="Genomic_DNA"/>
</dbReference>
<evidence type="ECO:0000313" key="2">
    <source>
        <dbReference type="EMBL" id="MPC30928.1"/>
    </source>
</evidence>